<evidence type="ECO:0000256" key="1">
    <source>
        <dbReference type="SAM" id="MobiDB-lite"/>
    </source>
</evidence>
<dbReference type="AlphaFoldDB" id="J5T1Z9"/>
<gene>
    <name evidence="3" type="ORF">A1Q1_02286</name>
</gene>
<dbReference type="HOGENOM" id="CLU_855779_0_0_1"/>
<comment type="caution">
    <text evidence="3">The sequence shown here is derived from an EMBL/GenBank/DDBJ whole genome shotgun (WGS) entry which is preliminary data.</text>
</comment>
<dbReference type="OrthoDB" id="3345311at2759"/>
<name>J5T1Z9_TRIAS</name>
<dbReference type="Pfam" id="PF09747">
    <property type="entry name" value="CCD97-like_C"/>
    <property type="match status" value="1"/>
</dbReference>
<dbReference type="GeneID" id="25985800"/>
<organism evidence="3 4">
    <name type="scientific">Trichosporon asahii var. asahii (strain ATCC 90039 / CBS 2479 / JCM 2466 / KCTC 7840 / NBRC 103889/ NCYC 2677 / UAMH 7654)</name>
    <name type="common">Yeast</name>
    <dbReference type="NCBI Taxonomy" id="1186058"/>
    <lineage>
        <taxon>Eukaryota</taxon>
        <taxon>Fungi</taxon>
        <taxon>Dikarya</taxon>
        <taxon>Basidiomycota</taxon>
        <taxon>Agaricomycotina</taxon>
        <taxon>Tremellomycetes</taxon>
        <taxon>Trichosporonales</taxon>
        <taxon>Trichosporonaceae</taxon>
        <taxon>Trichosporon</taxon>
    </lineage>
</organism>
<dbReference type="RefSeq" id="XP_014180706.1">
    <property type="nucleotide sequence ID" value="XM_014325231.1"/>
</dbReference>
<proteinExistence type="predicted"/>
<reference evidence="3 4" key="1">
    <citation type="journal article" date="2012" name="Eukaryot. Cell">
        <title>Draft genome sequence of CBS 2479, the standard type strain of Trichosporon asahii.</title>
        <authorList>
            <person name="Yang R.Y."/>
            <person name="Li H.T."/>
            <person name="Zhu H."/>
            <person name="Zhou G.P."/>
            <person name="Wang M."/>
            <person name="Wang L."/>
        </authorList>
    </citation>
    <scope>NUCLEOTIDE SEQUENCE [LARGE SCALE GENOMIC DNA]</scope>
    <source>
        <strain evidence="4">ATCC 90039 / CBS 2479 / JCM 2466 / KCTC 7840 / NCYC 2677 / UAMH 7654</strain>
    </source>
</reference>
<dbReference type="EMBL" id="ALBS01000193">
    <property type="protein sequence ID" value="EJT48741.1"/>
    <property type="molecule type" value="Genomic_DNA"/>
</dbReference>
<feature type="region of interest" description="Disordered" evidence="1">
    <location>
        <begin position="159"/>
        <end position="248"/>
    </location>
</feature>
<evidence type="ECO:0000313" key="3">
    <source>
        <dbReference type="EMBL" id="EJT48741.1"/>
    </source>
</evidence>
<feature type="compositionally biased region" description="Polar residues" evidence="1">
    <location>
        <begin position="215"/>
        <end position="248"/>
    </location>
</feature>
<feature type="compositionally biased region" description="Acidic residues" evidence="1">
    <location>
        <begin position="179"/>
        <end position="194"/>
    </location>
</feature>
<feature type="compositionally biased region" description="Low complexity" evidence="1">
    <location>
        <begin position="73"/>
        <end position="85"/>
    </location>
</feature>
<feature type="region of interest" description="Disordered" evidence="1">
    <location>
        <begin position="282"/>
        <end position="323"/>
    </location>
</feature>
<dbReference type="KEGG" id="tasa:A1Q1_02286"/>
<dbReference type="Proteomes" id="UP000002748">
    <property type="component" value="Unassembled WGS sequence"/>
</dbReference>
<dbReference type="PANTHER" id="PTHR31840:SF1">
    <property type="entry name" value="COILED-COIL DOMAIN-CONTAINING PROTEIN 97"/>
    <property type="match status" value="1"/>
</dbReference>
<feature type="region of interest" description="Disordered" evidence="1">
    <location>
        <begin position="70"/>
        <end position="91"/>
    </location>
</feature>
<dbReference type="VEuPathDB" id="FungiDB:A1Q1_02286"/>
<protein>
    <recommendedName>
        <fullName evidence="2">CCD97-like C-terminal domain-containing protein</fullName>
    </recommendedName>
</protein>
<dbReference type="InterPro" id="IPR040233">
    <property type="entry name" value="CCD97-like_C"/>
</dbReference>
<dbReference type="PANTHER" id="PTHR31840">
    <property type="entry name" value="COILED-COIL DOMAIN-CONTAINING PROTEIN 97"/>
    <property type="match status" value="1"/>
</dbReference>
<feature type="domain" description="CCD97-like C-terminal" evidence="2">
    <location>
        <begin position="101"/>
        <end position="294"/>
    </location>
</feature>
<evidence type="ECO:0000259" key="2">
    <source>
        <dbReference type="Pfam" id="PF09747"/>
    </source>
</evidence>
<sequence>MNTKAGTDSLPASLDSELAALGIEPSSPPTLLQEHLDVLPVSVLKQLGTLVPPRDRSKIARIRQRRHIWAHPASSTSSATQASESLPGSTAAIPKPVELTAQEGRIRWPLLWEQLGGDPTLVPSTQAQRDAVRWAEEDFMPGSTRHVGRLGRLMGEEEEMGAWQATAQNRARERRMQEQGEEFDSESDDEEEEVMGSVRPVSLGIPGTAAAPVSNPGSASVGVSTNAVSDSSLRQSTHTAPKRSQSQVEAEFEKRLLELFLDGLDTIDYDVVDFTPVEDPIADRDRTDAYFDDEAPSTAPGGSGNGHGEGDKVMENGQGEYDY</sequence>
<evidence type="ECO:0000313" key="4">
    <source>
        <dbReference type="Proteomes" id="UP000002748"/>
    </source>
</evidence>
<dbReference type="InterPro" id="IPR018613">
    <property type="entry name" value="Ccdc97-like"/>
</dbReference>
<accession>J5T1Z9</accession>